<protein>
    <recommendedName>
        <fullName evidence="3">Saposin B-type domain-containing protein</fullName>
    </recommendedName>
</protein>
<keyword evidence="2" id="KW-0732">Signal</keyword>
<dbReference type="EMBL" id="JAUCMV010000001">
    <property type="protein sequence ID" value="KAK0424692.1"/>
    <property type="molecule type" value="Genomic_DNA"/>
</dbReference>
<sequence length="101" mass="10662">MVSKLSLVALVALVAVVAADGPFCSLCQKMVNDVKTKYNNDFSSVTAGQLVTSMKGECDSNTSGFEDSICKKIVSDNNDKLLAALKASQSSYQVCQTGNLC</sequence>
<comment type="caution">
    <text evidence="4">The sequence shown here is derived from an EMBL/GenBank/DDBJ whole genome shotgun (WGS) entry which is preliminary data.</text>
</comment>
<keyword evidence="5" id="KW-1185">Reference proteome</keyword>
<evidence type="ECO:0000259" key="3">
    <source>
        <dbReference type="PROSITE" id="PS50015"/>
    </source>
</evidence>
<dbReference type="Gene3D" id="1.10.225.10">
    <property type="entry name" value="Saposin-like"/>
    <property type="match status" value="1"/>
</dbReference>
<name>A0AA39IK59_9BILA</name>
<feature type="chain" id="PRO_5041444902" description="Saposin B-type domain-containing protein" evidence="2">
    <location>
        <begin position="20"/>
        <end position="101"/>
    </location>
</feature>
<dbReference type="SUPFAM" id="SSF47862">
    <property type="entry name" value="Saposin"/>
    <property type="match status" value="1"/>
</dbReference>
<evidence type="ECO:0000313" key="4">
    <source>
        <dbReference type="EMBL" id="KAK0424692.1"/>
    </source>
</evidence>
<organism evidence="4 5">
    <name type="scientific">Steinernema hermaphroditum</name>
    <dbReference type="NCBI Taxonomy" id="289476"/>
    <lineage>
        <taxon>Eukaryota</taxon>
        <taxon>Metazoa</taxon>
        <taxon>Ecdysozoa</taxon>
        <taxon>Nematoda</taxon>
        <taxon>Chromadorea</taxon>
        <taxon>Rhabditida</taxon>
        <taxon>Tylenchina</taxon>
        <taxon>Panagrolaimomorpha</taxon>
        <taxon>Strongyloidoidea</taxon>
        <taxon>Steinernematidae</taxon>
        <taxon>Steinernema</taxon>
    </lineage>
</organism>
<dbReference type="InterPro" id="IPR011001">
    <property type="entry name" value="Saposin-like"/>
</dbReference>
<dbReference type="Proteomes" id="UP001175271">
    <property type="component" value="Unassembled WGS sequence"/>
</dbReference>
<dbReference type="AlphaFoldDB" id="A0AA39IK59"/>
<dbReference type="InterPro" id="IPR008139">
    <property type="entry name" value="SaposinB_dom"/>
</dbReference>
<keyword evidence="1" id="KW-1015">Disulfide bond</keyword>
<evidence type="ECO:0000256" key="1">
    <source>
        <dbReference type="ARBA" id="ARBA00023157"/>
    </source>
</evidence>
<proteinExistence type="predicted"/>
<accession>A0AA39IK59</accession>
<dbReference type="PROSITE" id="PS50015">
    <property type="entry name" value="SAP_B"/>
    <property type="match status" value="1"/>
</dbReference>
<feature type="signal peptide" evidence="2">
    <location>
        <begin position="1"/>
        <end position="19"/>
    </location>
</feature>
<evidence type="ECO:0000256" key="2">
    <source>
        <dbReference type="SAM" id="SignalP"/>
    </source>
</evidence>
<evidence type="ECO:0000313" key="5">
    <source>
        <dbReference type="Proteomes" id="UP001175271"/>
    </source>
</evidence>
<feature type="domain" description="Saposin B-type" evidence="3">
    <location>
        <begin position="20"/>
        <end position="101"/>
    </location>
</feature>
<gene>
    <name evidence="4" type="ORF">QR680_008794</name>
</gene>
<reference evidence="4" key="1">
    <citation type="submission" date="2023-06" db="EMBL/GenBank/DDBJ databases">
        <title>Genomic analysis of the entomopathogenic nematode Steinernema hermaphroditum.</title>
        <authorList>
            <person name="Schwarz E.M."/>
            <person name="Heppert J.K."/>
            <person name="Baniya A."/>
            <person name="Schwartz H.T."/>
            <person name="Tan C.-H."/>
            <person name="Antoshechkin I."/>
            <person name="Sternberg P.W."/>
            <person name="Goodrich-Blair H."/>
            <person name="Dillman A.R."/>
        </authorList>
    </citation>
    <scope>NUCLEOTIDE SEQUENCE</scope>
    <source>
        <strain evidence="4">PS9179</strain>
        <tissue evidence="4">Whole animal</tissue>
    </source>
</reference>